<evidence type="ECO:0000313" key="5">
    <source>
        <dbReference type="Proteomes" id="UP001217089"/>
    </source>
</evidence>
<comment type="caution">
    <text evidence="4">The sequence shown here is derived from an EMBL/GenBank/DDBJ whole genome shotgun (WGS) entry which is preliminary data.</text>
</comment>
<feature type="region of interest" description="Disordered" evidence="2">
    <location>
        <begin position="207"/>
        <end position="243"/>
    </location>
</feature>
<organism evidence="4 5">
    <name type="scientific">Tegillarca granosa</name>
    <name type="common">Malaysian cockle</name>
    <name type="synonym">Anadara granosa</name>
    <dbReference type="NCBI Taxonomy" id="220873"/>
    <lineage>
        <taxon>Eukaryota</taxon>
        <taxon>Metazoa</taxon>
        <taxon>Spiralia</taxon>
        <taxon>Lophotrochozoa</taxon>
        <taxon>Mollusca</taxon>
        <taxon>Bivalvia</taxon>
        <taxon>Autobranchia</taxon>
        <taxon>Pteriomorphia</taxon>
        <taxon>Arcoida</taxon>
        <taxon>Arcoidea</taxon>
        <taxon>Arcidae</taxon>
        <taxon>Tegillarca</taxon>
    </lineage>
</organism>
<dbReference type="PANTHER" id="PTHR28336">
    <property type="entry name" value="BA1-643"/>
    <property type="match status" value="1"/>
</dbReference>
<dbReference type="InterPro" id="IPR000488">
    <property type="entry name" value="Death_dom"/>
</dbReference>
<evidence type="ECO:0000256" key="1">
    <source>
        <dbReference type="SAM" id="Coils"/>
    </source>
</evidence>
<gene>
    <name evidence="4" type="ORF">KUTeg_015716</name>
</gene>
<dbReference type="Proteomes" id="UP001217089">
    <property type="component" value="Unassembled WGS sequence"/>
</dbReference>
<evidence type="ECO:0000256" key="2">
    <source>
        <dbReference type="SAM" id="MobiDB-lite"/>
    </source>
</evidence>
<evidence type="ECO:0000259" key="3">
    <source>
        <dbReference type="PROSITE" id="PS50017"/>
    </source>
</evidence>
<dbReference type="InterPro" id="IPR011029">
    <property type="entry name" value="DEATH-like_dom_sf"/>
</dbReference>
<protein>
    <recommendedName>
        <fullName evidence="3">Death domain-containing protein</fullName>
    </recommendedName>
</protein>
<sequence>MIKRPANDEQTIEERELTEKLAQLNAEVARANAELAETLRLSAETESTAVKAQLAAEKAKEEAKNIQEEIELKAKVEAQRKFAEEKKMEEIKRKKEEEERMAEEARKEKEAEWKRKEATVEKAAEYKFAQAELKCLTSFVCMTRFKRDYVTFGKKAAKVSSSFDHRITISVQKDTFQGKEHLLMQITVPCPPNPAKARKIAQMRKLKEEKMKNPQKALPPPPDEQEEKDKKRRQQQQQSDEVEEKKQAKWFVILRTRTNVVEDIVPPIGNALFGILLQRFAHVIVKQRNDDMNDTLVNVVPSNKCNQTIKRLSEAGYDEGPEMSGPVRVNEGDVIELTFRGNIKNADDQQKLSFTYNSNVKSEIGFYTEEVDRYLQKNFNVYKGMIEVHRCYKVKPNRRLMKRQSSIAMIDEASHAPVVETKREFLCKIPINIPKFNMEQETPVVKAPVTILNTNDAINEEFMRELAEHMGSEWKDVASSLNVKQARVQAIVRDVQVRDLSDDDARFQMLIHWLKTQPKSANKVSLHIRIKERDRA</sequence>
<keyword evidence="5" id="KW-1185">Reference proteome</keyword>
<feature type="coiled-coil region" evidence="1">
    <location>
        <begin position="7"/>
        <end position="114"/>
    </location>
</feature>
<dbReference type="PROSITE" id="PS50017">
    <property type="entry name" value="DEATH_DOMAIN"/>
    <property type="match status" value="1"/>
</dbReference>
<dbReference type="SUPFAM" id="SSF47986">
    <property type="entry name" value="DEATH domain"/>
    <property type="match status" value="1"/>
</dbReference>
<accession>A0ABQ9ETE9</accession>
<reference evidence="4 5" key="1">
    <citation type="submission" date="2022-12" db="EMBL/GenBank/DDBJ databases">
        <title>Chromosome-level genome of Tegillarca granosa.</title>
        <authorList>
            <person name="Kim J."/>
        </authorList>
    </citation>
    <scope>NUCLEOTIDE SEQUENCE [LARGE SCALE GENOMIC DNA]</scope>
    <source>
        <strain evidence="4">Teg-2019</strain>
        <tissue evidence="4">Adductor muscle</tissue>
    </source>
</reference>
<keyword evidence="1" id="KW-0175">Coiled coil</keyword>
<dbReference type="Gene3D" id="1.10.533.10">
    <property type="entry name" value="Death Domain, Fas"/>
    <property type="match status" value="1"/>
</dbReference>
<name>A0ABQ9ETE9_TEGGR</name>
<proteinExistence type="predicted"/>
<feature type="domain" description="Death" evidence="3">
    <location>
        <begin position="459"/>
        <end position="536"/>
    </location>
</feature>
<evidence type="ECO:0000313" key="4">
    <source>
        <dbReference type="EMBL" id="KAJ8306675.1"/>
    </source>
</evidence>
<dbReference type="PANTHER" id="PTHR28336:SF3">
    <property type="entry name" value="CHROMOSOME 11 C6ORF62 HOMOLOG"/>
    <property type="match status" value="1"/>
</dbReference>
<dbReference type="EMBL" id="JARBDR010000811">
    <property type="protein sequence ID" value="KAJ8306675.1"/>
    <property type="molecule type" value="Genomic_DNA"/>
</dbReference>